<keyword evidence="9 10" id="KW-0472">Membrane</keyword>
<evidence type="ECO:0000256" key="7">
    <source>
        <dbReference type="ARBA" id="ARBA00022840"/>
    </source>
</evidence>
<dbReference type="InterPro" id="IPR017871">
    <property type="entry name" value="ABC_transporter-like_CS"/>
</dbReference>
<dbReference type="InterPro" id="IPR003439">
    <property type="entry name" value="ABC_transporter-like_ATP-bd"/>
</dbReference>
<dbReference type="GO" id="GO:0005524">
    <property type="term" value="F:ATP binding"/>
    <property type="evidence" value="ECO:0007669"/>
    <property type="project" value="UniProtKB-KW"/>
</dbReference>
<reference evidence="12 13" key="1">
    <citation type="journal article" date="2018" name="IMA Fungus">
        <title>IMA Genome-F 9: Draft genome sequence of Annulohypoxylon stygium, Aspergillus mulundensis, Berkeleyomyces basicola (syn. Thielaviopsis basicola), Ceratocystis smalleyi, two Cercospora beticola strains, Coleophoma cylindrospora, Fusarium fracticaudum, Phialophora cf. hyalina, and Morchella septimelata.</title>
        <authorList>
            <person name="Wingfield B.D."/>
            <person name="Bills G.F."/>
            <person name="Dong Y."/>
            <person name="Huang W."/>
            <person name="Nel W.J."/>
            <person name="Swalarsk-Parry B.S."/>
            <person name="Vaghefi N."/>
            <person name="Wilken P.M."/>
            <person name="An Z."/>
            <person name="de Beer Z.W."/>
            <person name="De Vos L."/>
            <person name="Chen L."/>
            <person name="Duong T.A."/>
            <person name="Gao Y."/>
            <person name="Hammerbacher A."/>
            <person name="Kikkert J.R."/>
            <person name="Li Y."/>
            <person name="Li H."/>
            <person name="Li K."/>
            <person name="Li Q."/>
            <person name="Liu X."/>
            <person name="Ma X."/>
            <person name="Naidoo K."/>
            <person name="Pethybridge S.J."/>
            <person name="Sun J."/>
            <person name="Steenkamp E.T."/>
            <person name="van der Nest M.A."/>
            <person name="van Wyk S."/>
            <person name="Wingfield M.J."/>
            <person name="Xiong C."/>
            <person name="Yue Q."/>
            <person name="Zhang X."/>
        </authorList>
    </citation>
    <scope>NUCLEOTIDE SEQUENCE [LARGE SCALE GENOMIC DNA]</scope>
    <source>
        <strain evidence="12 13">BP 5553</strain>
    </source>
</reference>
<feature type="domain" description="ABC transporter" evidence="11">
    <location>
        <begin position="1311"/>
        <end position="1536"/>
    </location>
</feature>
<feature type="transmembrane region" description="Helical" evidence="10">
    <location>
        <begin position="829"/>
        <end position="850"/>
    </location>
</feature>
<keyword evidence="4 10" id="KW-0812">Transmembrane</keyword>
<dbReference type="SMART" id="SM00382">
    <property type="entry name" value="AAA"/>
    <property type="match status" value="2"/>
</dbReference>
<feature type="transmembrane region" description="Helical" evidence="10">
    <location>
        <begin position="1126"/>
        <end position="1145"/>
    </location>
</feature>
<dbReference type="InterPro" id="IPR027417">
    <property type="entry name" value="P-loop_NTPase"/>
</dbReference>
<comment type="subcellular location">
    <subcellularLocation>
        <location evidence="1">Membrane</location>
        <topology evidence="1">Multi-pass membrane protein</topology>
    </subcellularLocation>
</comment>
<dbReference type="Pfam" id="PF00005">
    <property type="entry name" value="ABC_tran"/>
    <property type="match status" value="2"/>
</dbReference>
<dbReference type="CDD" id="cd03263">
    <property type="entry name" value="ABC_subfamily_A"/>
    <property type="match status" value="2"/>
</dbReference>
<organism evidence="12 13">
    <name type="scientific">Venustampulla echinocandica</name>
    <dbReference type="NCBI Taxonomy" id="2656787"/>
    <lineage>
        <taxon>Eukaryota</taxon>
        <taxon>Fungi</taxon>
        <taxon>Dikarya</taxon>
        <taxon>Ascomycota</taxon>
        <taxon>Pezizomycotina</taxon>
        <taxon>Leotiomycetes</taxon>
        <taxon>Helotiales</taxon>
        <taxon>Pleuroascaceae</taxon>
        <taxon>Venustampulla</taxon>
    </lineage>
</organism>
<dbReference type="STRING" id="2656787.A0A370T9C3"/>
<keyword evidence="8 10" id="KW-1133">Transmembrane helix</keyword>
<keyword evidence="7" id="KW-0067">ATP-binding</keyword>
<evidence type="ECO:0000256" key="5">
    <source>
        <dbReference type="ARBA" id="ARBA00022737"/>
    </source>
</evidence>
<dbReference type="SUPFAM" id="SSF52540">
    <property type="entry name" value="P-loop containing nucleoside triphosphate hydrolases"/>
    <property type="match status" value="2"/>
</dbReference>
<evidence type="ECO:0000256" key="1">
    <source>
        <dbReference type="ARBA" id="ARBA00004141"/>
    </source>
</evidence>
<accession>A0A370T9C3</accession>
<dbReference type="GO" id="GO:0016887">
    <property type="term" value="F:ATP hydrolysis activity"/>
    <property type="evidence" value="ECO:0007669"/>
    <property type="project" value="InterPro"/>
</dbReference>
<keyword evidence="13" id="KW-1185">Reference proteome</keyword>
<dbReference type="GO" id="GO:0140359">
    <property type="term" value="F:ABC-type transporter activity"/>
    <property type="evidence" value="ECO:0007669"/>
    <property type="project" value="InterPro"/>
</dbReference>
<dbReference type="OrthoDB" id="8061355at2759"/>
<dbReference type="PANTHER" id="PTHR19229:SF36">
    <property type="entry name" value="ATP-BINDING CASSETTE SUB-FAMILY A MEMBER 2"/>
    <property type="match status" value="1"/>
</dbReference>
<dbReference type="Pfam" id="PF12698">
    <property type="entry name" value="ABC2_membrane_3"/>
    <property type="match status" value="1"/>
</dbReference>
<dbReference type="PANTHER" id="PTHR19229">
    <property type="entry name" value="ATP-BINDING CASSETTE TRANSPORTER SUBFAMILY A ABCA"/>
    <property type="match status" value="1"/>
</dbReference>
<dbReference type="GO" id="GO:0016020">
    <property type="term" value="C:membrane"/>
    <property type="evidence" value="ECO:0007669"/>
    <property type="project" value="UniProtKB-SubCell"/>
</dbReference>
<sequence length="1639" mass="178960">MAFSPQRPRLRRIYRQTLILTQKNLLLFYKSPIATIFRALVFPIAVTLLFCYLQDVGSEGSSYSSKVGGISTSTFPVKDLSDAIGSARGKKLVFIRNGIAPDSTDPVIQGILQQPGMESVATDTGDHPDDLFDLCKQSTKGHSDCFAAVVFQASNETTVEYSIVIDGPLADLTDEGDYRTEDSTMANYILPLQWAINSHIGGFSTSPRPSIQPYTWPFARTHTYVAPPSRVGKIWLSIIGVFVAPVFILIPIGVVYHLAVFVATERETSMAELMAAQKVSITPRILSTFISFFALYFPGLLISSILLTQILFTRTPDILLLFLVLLGGASLITSAHFLASFFSKAQLAGLYTSTLVFALSLVTLASSLTSKDIKTQNTALSAIFPPMTWAFLIGDVATKEYNLAPFSLTNSTIQAESMFSGPSEDVDMSGYLYVVFFILQIIVFSLATYAVEHQLWGVSRKFGTIDASSDVAVRCTSLSKTYYGKRRWYWPFSRKGAPTLAVSNLNLEVKKGSVTFLLGPNGGGKTTTLKCVAGMASMDSGSQLELNEAGLVFGICPQHNVFWQNLTVEEHIKIWRKLKTAAFDNTAVDDDDDVLAECDLLEKAKAPAQTLSGGQMRKLQLAIAFVGESKVCCIDEASSGLDPLSRRNIWNIIQKGHSRRTILVTTHFLDEADVLADHIAIVYKGKLVCEGPGTSLKSRFGDQYLIRSGDPSDEDNLIWRTSNSAEATRKVLELEALTDDNTFDVVFPTLEQVFLKVTSDSNTAIHENGGDGIVGEEQTSTVLDEKILALEQERARDMDLEVGHSIGLARQVFTLFQKRYILLQQKAGWISYGINLIIPIIIAAAFAKFVHKWGAMQTCQTNVEIFHNAAKEQLSMNPYYNRMPLMAPLSGATLTTLHSFDKYPIALVGPLSEFSGPGQDELLTTTIGRYIVMNNTGTLLNKTAQAKAALAGREFVDTAEKMVSQISDTYASFGISVAIFAPAPEKAILFYSTARSYQTLTKNSIGFNLITNRIANATTKAGTAREVVTTIRTMRHPQNEVDFRNMPLTTLIVLSFIAAASIAVIYPAFEKINRVRALHYCNGVLPVALWLGYLLFDIQIILIQSIVVWALLFAGSAAKVWYASNYLFGAFILFGIATYLGTYLLSLYTRKAAFAIAAGIHILLFVLYLVSYVMVESFGDEFVLHETYSQLQYGLGLTSPGANLARALYVASNSFEILCGKYADASGHPFAYVRYGSVYANLLIQIIFLIIVLAIHEYGSGEWIRRNITHRGIPARLHYIVEAGAAENQATGPVATGEKNATAAANQSEILQVSQLSKFFGKLFAVENVSFDIGSNETLALLGGNGAGKTTCINMIRGELTPNFGTIHLEGVSVLKEPYKARLRMGVCPQDDAIDNLTVRQTLHFYAKVKGLKNAADNVDKVLEALNISTFQDKSVKDLSGGTRRKLSVAIALLGNPRVLLLDEPSTGQDAGAKRILWKALQDVSTNRAILLTTHSMEEAEALATKVAIMGTKMLATGTLSSLQETHGGAYSIRAIRAKHTTATEVEEIVKGKFEGRVSNYVDGYGQISFNLPHDKAALGAIMKVMEGLKGDVISEGEDGVGGSAGGDRVHVKYVEDYTITGPTLEEVFMNVARESGTA</sequence>
<dbReference type="RefSeq" id="XP_031864783.1">
    <property type="nucleotide sequence ID" value="XM_032019076.1"/>
</dbReference>
<evidence type="ECO:0000256" key="6">
    <source>
        <dbReference type="ARBA" id="ARBA00022741"/>
    </source>
</evidence>
<evidence type="ECO:0000313" key="12">
    <source>
        <dbReference type="EMBL" id="RDL30175.1"/>
    </source>
</evidence>
<feature type="transmembrane region" description="Helical" evidence="10">
    <location>
        <begin position="234"/>
        <end position="264"/>
    </location>
</feature>
<protein>
    <recommendedName>
        <fullName evidence="11">ABC transporter domain-containing protein</fullName>
    </recommendedName>
</protein>
<evidence type="ECO:0000256" key="3">
    <source>
        <dbReference type="ARBA" id="ARBA00022448"/>
    </source>
</evidence>
<feature type="transmembrane region" description="Helical" evidence="10">
    <location>
        <begin position="319"/>
        <end position="342"/>
    </location>
</feature>
<keyword evidence="6" id="KW-0547">Nucleotide-binding</keyword>
<feature type="transmembrane region" description="Helical" evidence="10">
    <location>
        <begin position="1090"/>
        <end position="1114"/>
    </location>
</feature>
<evidence type="ECO:0000256" key="9">
    <source>
        <dbReference type="ARBA" id="ARBA00023136"/>
    </source>
</evidence>
<feature type="transmembrane region" description="Helical" evidence="10">
    <location>
        <begin position="284"/>
        <end position="307"/>
    </location>
</feature>
<dbReference type="GO" id="GO:0005319">
    <property type="term" value="F:lipid transporter activity"/>
    <property type="evidence" value="ECO:0007669"/>
    <property type="project" value="TreeGrafter"/>
</dbReference>
<feature type="transmembrane region" description="Helical" evidence="10">
    <location>
        <begin position="1048"/>
        <end position="1069"/>
    </location>
</feature>
<evidence type="ECO:0000256" key="10">
    <source>
        <dbReference type="SAM" id="Phobius"/>
    </source>
</evidence>
<name>A0A370T9C3_9HELO</name>
<dbReference type="Gene3D" id="3.40.50.300">
    <property type="entry name" value="P-loop containing nucleotide triphosphate hydrolases"/>
    <property type="match status" value="2"/>
</dbReference>
<gene>
    <name evidence="12" type="ORF">BP5553_10453</name>
</gene>
<feature type="transmembrane region" description="Helical" evidence="10">
    <location>
        <begin position="1238"/>
        <end position="1256"/>
    </location>
</feature>
<dbReference type="Proteomes" id="UP000254866">
    <property type="component" value="Unassembled WGS sequence"/>
</dbReference>
<dbReference type="InterPro" id="IPR013525">
    <property type="entry name" value="ABC2_TM"/>
</dbReference>
<feature type="transmembrane region" description="Helical" evidence="10">
    <location>
        <begin position="430"/>
        <end position="451"/>
    </location>
</feature>
<feature type="domain" description="ABC transporter" evidence="11">
    <location>
        <begin position="473"/>
        <end position="709"/>
    </location>
</feature>
<dbReference type="EMBL" id="NPIC01000016">
    <property type="protein sequence ID" value="RDL30175.1"/>
    <property type="molecule type" value="Genomic_DNA"/>
</dbReference>
<proteinExistence type="inferred from homology"/>
<feature type="transmembrane region" description="Helical" evidence="10">
    <location>
        <begin position="1152"/>
        <end position="1175"/>
    </location>
</feature>
<dbReference type="PROSITE" id="PS00211">
    <property type="entry name" value="ABC_TRANSPORTER_1"/>
    <property type="match status" value="1"/>
</dbReference>
<evidence type="ECO:0000313" key="13">
    <source>
        <dbReference type="Proteomes" id="UP000254866"/>
    </source>
</evidence>
<evidence type="ECO:0000256" key="4">
    <source>
        <dbReference type="ARBA" id="ARBA00022692"/>
    </source>
</evidence>
<dbReference type="InterPro" id="IPR003593">
    <property type="entry name" value="AAA+_ATPase"/>
</dbReference>
<evidence type="ECO:0000256" key="2">
    <source>
        <dbReference type="ARBA" id="ARBA00008869"/>
    </source>
</evidence>
<dbReference type="InterPro" id="IPR026082">
    <property type="entry name" value="ABCA"/>
</dbReference>
<dbReference type="PROSITE" id="PS50893">
    <property type="entry name" value="ABC_TRANSPORTER_2"/>
    <property type="match status" value="2"/>
</dbReference>
<keyword evidence="5" id="KW-0677">Repeat</keyword>
<keyword evidence="3" id="KW-0813">Transport</keyword>
<evidence type="ECO:0000259" key="11">
    <source>
        <dbReference type="PROSITE" id="PS50893"/>
    </source>
</evidence>
<comment type="similarity">
    <text evidence="2">Belongs to the ABC transporter superfamily. ABCA family.</text>
</comment>
<evidence type="ECO:0000256" key="8">
    <source>
        <dbReference type="ARBA" id="ARBA00022989"/>
    </source>
</evidence>
<comment type="caution">
    <text evidence="12">The sequence shown here is derived from an EMBL/GenBank/DDBJ whole genome shotgun (WGS) entry which is preliminary data.</text>
</comment>
<dbReference type="GeneID" id="43603302"/>
<feature type="transmembrane region" description="Helical" evidence="10">
    <location>
        <begin position="348"/>
        <end position="368"/>
    </location>
</feature>